<dbReference type="Gene3D" id="1.20.1420.30">
    <property type="entry name" value="NCX, central ion-binding region"/>
    <property type="match status" value="1"/>
</dbReference>
<feature type="transmembrane region" description="Helical" evidence="8">
    <location>
        <begin position="210"/>
        <end position="227"/>
    </location>
</feature>
<dbReference type="Proteomes" id="UP000515154">
    <property type="component" value="Unplaced"/>
</dbReference>
<evidence type="ECO:0000259" key="9">
    <source>
        <dbReference type="Pfam" id="PF01699"/>
    </source>
</evidence>
<sequence length="263" mass="29481">MKEDLLYSVKRSVLKRIIFALTCVLLIAIFVLITSKLPCSSPLETPLNRRVLLATATNSCTDVVSGEYPNDLFDLCQRRQGAVVLHIVGVLYMFVALAIVCDSFFVPSLEVIIEKLGISEDVAGATFMAAGGSAPELFTSIIGVFLAKSNVGIGTIIGSAVFNILFVISICALCSLTVLSLTWWPLLRDTSFYIISLVMLIVYFTDNLIYWWEALTLLCWYLVYVLFMKYNSQIEFFFKTKILKQPQDIHQNPPLEIRVLLLI</sequence>
<keyword evidence="10" id="KW-1185">Reference proteome</keyword>
<evidence type="ECO:0000256" key="7">
    <source>
        <dbReference type="ARBA" id="ARBA00023136"/>
    </source>
</evidence>
<feature type="transmembrane region" description="Helical" evidence="8">
    <location>
        <begin position="153"/>
        <end position="179"/>
    </location>
</feature>
<dbReference type="AlphaFoldDB" id="A0A6P7TV00"/>
<feature type="transmembrane region" description="Helical" evidence="8">
    <location>
        <begin position="127"/>
        <end position="147"/>
    </location>
</feature>
<protein>
    <submittedName>
        <fullName evidence="11">Sodium/potassium/calcium exchanger 2-like</fullName>
    </submittedName>
</protein>
<feature type="domain" description="Sodium/calcium exchanger membrane region" evidence="9">
    <location>
        <begin position="87"/>
        <end position="228"/>
    </location>
</feature>
<evidence type="ECO:0000256" key="2">
    <source>
        <dbReference type="ARBA" id="ARBA00005364"/>
    </source>
</evidence>
<dbReference type="InterPro" id="IPR004837">
    <property type="entry name" value="NaCa_Exmemb"/>
</dbReference>
<accession>A0A6P7TV00</accession>
<evidence type="ECO:0000256" key="1">
    <source>
        <dbReference type="ARBA" id="ARBA00004141"/>
    </source>
</evidence>
<dbReference type="KEGG" id="osn:115229364"/>
<reference evidence="11" key="1">
    <citation type="submission" date="2025-08" db="UniProtKB">
        <authorList>
            <consortium name="RefSeq"/>
        </authorList>
    </citation>
    <scope>IDENTIFICATION</scope>
</reference>
<comment type="subcellular location">
    <subcellularLocation>
        <location evidence="1">Membrane</location>
        <topology evidence="1">Multi-pass membrane protein</topology>
    </subcellularLocation>
</comment>
<feature type="transmembrane region" description="Helical" evidence="8">
    <location>
        <begin position="83"/>
        <end position="106"/>
    </location>
</feature>
<keyword evidence="3" id="KW-0050">Antiport</keyword>
<keyword evidence="4" id="KW-0813">Transport</keyword>
<dbReference type="InterPro" id="IPR004481">
    <property type="entry name" value="K/Na/Ca-exchanger"/>
</dbReference>
<evidence type="ECO:0000256" key="5">
    <source>
        <dbReference type="ARBA" id="ARBA00022692"/>
    </source>
</evidence>
<dbReference type="GO" id="GO:0005262">
    <property type="term" value="F:calcium channel activity"/>
    <property type="evidence" value="ECO:0007669"/>
    <property type="project" value="TreeGrafter"/>
</dbReference>
<dbReference type="GO" id="GO:0006874">
    <property type="term" value="P:intracellular calcium ion homeostasis"/>
    <property type="evidence" value="ECO:0007669"/>
    <property type="project" value="TreeGrafter"/>
</dbReference>
<evidence type="ECO:0000256" key="4">
    <source>
        <dbReference type="ARBA" id="ARBA00022568"/>
    </source>
</evidence>
<name>A0A6P7TV00_9MOLL</name>
<keyword evidence="4" id="KW-0406">Ion transport</keyword>
<keyword evidence="4" id="KW-0106">Calcium</keyword>
<dbReference type="PANTHER" id="PTHR10846:SF72">
    <property type="entry name" value="SODIUM_POTASSIUM_CALCIUM EXCHANGER NCKX30C"/>
    <property type="match status" value="1"/>
</dbReference>
<dbReference type="GO" id="GO:0005886">
    <property type="term" value="C:plasma membrane"/>
    <property type="evidence" value="ECO:0007669"/>
    <property type="project" value="TreeGrafter"/>
</dbReference>
<dbReference type="GO" id="GO:0008273">
    <property type="term" value="F:calcium, potassium:sodium antiporter activity"/>
    <property type="evidence" value="ECO:0007669"/>
    <property type="project" value="TreeGrafter"/>
</dbReference>
<evidence type="ECO:0000256" key="8">
    <source>
        <dbReference type="SAM" id="Phobius"/>
    </source>
</evidence>
<proteinExistence type="inferred from homology"/>
<keyword evidence="7 8" id="KW-0472">Membrane</keyword>
<dbReference type="InterPro" id="IPR044880">
    <property type="entry name" value="NCX_ion-bd_dom_sf"/>
</dbReference>
<evidence type="ECO:0000313" key="11">
    <source>
        <dbReference type="RefSeq" id="XP_029655588.2"/>
    </source>
</evidence>
<evidence type="ECO:0000256" key="3">
    <source>
        <dbReference type="ARBA" id="ARBA00022449"/>
    </source>
</evidence>
<comment type="similarity">
    <text evidence="2">Belongs to the Ca(2+):cation antiporter (CaCA) (TC 2.A.19) family. SLC24A subfamily.</text>
</comment>
<organism evidence="10 11">
    <name type="scientific">Octopus sinensis</name>
    <name type="common">East Asian common octopus</name>
    <dbReference type="NCBI Taxonomy" id="2607531"/>
    <lineage>
        <taxon>Eukaryota</taxon>
        <taxon>Metazoa</taxon>
        <taxon>Spiralia</taxon>
        <taxon>Lophotrochozoa</taxon>
        <taxon>Mollusca</taxon>
        <taxon>Cephalopoda</taxon>
        <taxon>Coleoidea</taxon>
        <taxon>Octopodiformes</taxon>
        <taxon>Octopoda</taxon>
        <taxon>Incirrata</taxon>
        <taxon>Octopodidae</taxon>
        <taxon>Octopus</taxon>
    </lineage>
</organism>
<keyword evidence="5 8" id="KW-0812">Transmembrane</keyword>
<gene>
    <name evidence="11" type="primary">LOC115229364</name>
</gene>
<keyword evidence="4" id="KW-0109">Calcium transport</keyword>
<evidence type="ECO:0000256" key="6">
    <source>
        <dbReference type="ARBA" id="ARBA00022989"/>
    </source>
</evidence>
<dbReference type="RefSeq" id="XP_029655588.2">
    <property type="nucleotide sequence ID" value="XM_029799728.2"/>
</dbReference>
<keyword evidence="6 8" id="KW-1133">Transmembrane helix</keyword>
<feature type="transmembrane region" description="Helical" evidence="8">
    <location>
        <begin position="12"/>
        <end position="33"/>
    </location>
</feature>
<feature type="transmembrane region" description="Helical" evidence="8">
    <location>
        <begin position="186"/>
        <end position="204"/>
    </location>
</feature>
<evidence type="ECO:0000313" key="10">
    <source>
        <dbReference type="Proteomes" id="UP000515154"/>
    </source>
</evidence>
<dbReference type="PANTHER" id="PTHR10846">
    <property type="entry name" value="SODIUM/POTASSIUM/CALCIUM EXCHANGER"/>
    <property type="match status" value="1"/>
</dbReference>
<dbReference type="FunFam" id="1.20.1420.30:FF:000004">
    <property type="entry name" value="Sodium/potassium/calcium exchanger 2 isoform 1"/>
    <property type="match status" value="1"/>
</dbReference>
<dbReference type="Pfam" id="PF01699">
    <property type="entry name" value="Na_Ca_ex"/>
    <property type="match status" value="1"/>
</dbReference>